<gene>
    <name evidence="1" type="ORF">DW070_02875</name>
</gene>
<name>A0A3E2TS29_9FIRM</name>
<sequence>MKTKLTEADYEEIREAYYAGESKEDIAKRKNISKYYVDSIINGQKGVVHHYTNTKREPAGRITFEMIAEIRNNLRIGDRLLITLIEEKNGYTKKRTRRCRVTGKYRRVFTVQPGPCVMSFKYVDLLIGDGVEYDKKRKSA</sequence>
<comment type="caution">
    <text evidence="1">The sequence shown here is derived from an EMBL/GenBank/DDBJ whole genome shotgun (WGS) entry which is preliminary data.</text>
</comment>
<dbReference type="AlphaFoldDB" id="A0A3E2TS29"/>
<protein>
    <submittedName>
        <fullName evidence="1">Uncharacterized protein</fullName>
    </submittedName>
</protein>
<dbReference type="Proteomes" id="UP000260773">
    <property type="component" value="Unassembled WGS sequence"/>
</dbReference>
<evidence type="ECO:0000313" key="2">
    <source>
        <dbReference type="Proteomes" id="UP000260773"/>
    </source>
</evidence>
<proteinExistence type="predicted"/>
<evidence type="ECO:0000313" key="1">
    <source>
        <dbReference type="EMBL" id="RGB81734.1"/>
    </source>
</evidence>
<reference evidence="1 2" key="1">
    <citation type="submission" date="2018-08" db="EMBL/GenBank/DDBJ databases">
        <title>A genome reference for cultivated species of the human gut microbiota.</title>
        <authorList>
            <person name="Zou Y."/>
            <person name="Xue W."/>
            <person name="Luo G."/>
        </authorList>
    </citation>
    <scope>NUCLEOTIDE SEQUENCE [LARGE SCALE GENOMIC DNA]</scope>
    <source>
        <strain evidence="1 2">AF45-17</strain>
    </source>
</reference>
<dbReference type="EMBL" id="QVEP01000004">
    <property type="protein sequence ID" value="RGB81734.1"/>
    <property type="molecule type" value="Genomic_DNA"/>
</dbReference>
<organism evidence="1 2">
    <name type="scientific">Coprococcus catus</name>
    <dbReference type="NCBI Taxonomy" id="116085"/>
    <lineage>
        <taxon>Bacteria</taxon>
        <taxon>Bacillati</taxon>
        <taxon>Bacillota</taxon>
        <taxon>Clostridia</taxon>
        <taxon>Lachnospirales</taxon>
        <taxon>Lachnospiraceae</taxon>
        <taxon>Coprococcus</taxon>
    </lineage>
</organism>
<accession>A0A3E2TS29</accession>